<accession>A0A5C5V011</accession>
<evidence type="ECO:0000313" key="3">
    <source>
        <dbReference type="Proteomes" id="UP000318878"/>
    </source>
</evidence>
<dbReference type="SUPFAM" id="SSF53067">
    <property type="entry name" value="Actin-like ATPase domain"/>
    <property type="match status" value="1"/>
</dbReference>
<dbReference type="OrthoDB" id="9810372at2"/>
<evidence type="ECO:0000313" key="2">
    <source>
        <dbReference type="EMBL" id="TWT31718.1"/>
    </source>
</evidence>
<gene>
    <name evidence="2" type="primary">gmuE</name>
    <name evidence="2" type="ORF">Enr8_36420</name>
</gene>
<dbReference type="EC" id="2.7.1.4" evidence="2"/>
<dbReference type="Pfam" id="PF00480">
    <property type="entry name" value="ROK"/>
    <property type="match status" value="1"/>
</dbReference>
<reference evidence="2 3" key="1">
    <citation type="submission" date="2019-02" db="EMBL/GenBank/DDBJ databases">
        <title>Deep-cultivation of Planctomycetes and their phenomic and genomic characterization uncovers novel biology.</title>
        <authorList>
            <person name="Wiegand S."/>
            <person name="Jogler M."/>
            <person name="Boedeker C."/>
            <person name="Pinto D."/>
            <person name="Vollmers J."/>
            <person name="Rivas-Marin E."/>
            <person name="Kohn T."/>
            <person name="Peeters S.H."/>
            <person name="Heuer A."/>
            <person name="Rast P."/>
            <person name="Oberbeckmann S."/>
            <person name="Bunk B."/>
            <person name="Jeske O."/>
            <person name="Meyerdierks A."/>
            <person name="Storesund J.E."/>
            <person name="Kallscheuer N."/>
            <person name="Luecker S."/>
            <person name="Lage O.M."/>
            <person name="Pohl T."/>
            <person name="Merkel B.J."/>
            <person name="Hornburger P."/>
            <person name="Mueller R.-W."/>
            <person name="Bruemmer F."/>
            <person name="Labrenz M."/>
            <person name="Spormann A.M."/>
            <person name="Op Den Camp H."/>
            <person name="Overmann J."/>
            <person name="Amann R."/>
            <person name="Jetten M.S.M."/>
            <person name="Mascher T."/>
            <person name="Medema M.H."/>
            <person name="Devos D.P."/>
            <person name="Kaster A.-K."/>
            <person name="Ovreas L."/>
            <person name="Rohde M."/>
            <person name="Galperin M.Y."/>
            <person name="Jogler C."/>
        </authorList>
    </citation>
    <scope>NUCLEOTIDE SEQUENCE [LARGE SCALE GENOMIC DNA]</scope>
    <source>
        <strain evidence="2 3">Enr8</strain>
    </source>
</reference>
<dbReference type="Proteomes" id="UP000318878">
    <property type="component" value="Unassembled WGS sequence"/>
</dbReference>
<dbReference type="AlphaFoldDB" id="A0A5C5V011"/>
<dbReference type="EMBL" id="SJPF01000004">
    <property type="protein sequence ID" value="TWT31718.1"/>
    <property type="molecule type" value="Genomic_DNA"/>
</dbReference>
<dbReference type="PANTHER" id="PTHR18964:SF149">
    <property type="entry name" value="BIFUNCTIONAL UDP-N-ACETYLGLUCOSAMINE 2-EPIMERASE_N-ACETYLMANNOSAMINE KINASE"/>
    <property type="match status" value="1"/>
</dbReference>
<protein>
    <submittedName>
        <fullName evidence="2">Putative fructokinase</fullName>
        <ecNumber evidence="2">2.7.1.4</ecNumber>
    </submittedName>
</protein>
<dbReference type="InterPro" id="IPR043129">
    <property type="entry name" value="ATPase_NBD"/>
</dbReference>
<dbReference type="Gene3D" id="3.30.420.40">
    <property type="match status" value="2"/>
</dbReference>
<name>A0A5C5V011_9BACT</name>
<proteinExistence type="inferred from homology"/>
<sequence>MFLGIEIGGTKLQVAVGLPGQEPVALERMEVQADRGANGILNQIETAAHRLLQKNQPLGIGVGFGGPVDPQTGVVAKSHQIDGWNRFPLRDWCEKTFNLPTAICNDCDAAALAEATYGAAAGAKSVFYVTVGTGVGGGFVYQGQQFGADRPTIAEIGHMRPGIHADRAEITVESIASGWGLAAEARSRLMGDVSRSLSLSRDRSPIAEQTSDEFARDLLLRCDHDLDQLTAKLIGQAAADGNELARDILEHGTQALGWAIAQVVTLMAPQVIVVGGGVSLMGDQLFFTPLRAQVRRFVFPPLVDSCSIVSAKLGELVVVHGALALAAQRSEH</sequence>
<comment type="caution">
    <text evidence="2">The sequence shown here is derived from an EMBL/GenBank/DDBJ whole genome shotgun (WGS) entry which is preliminary data.</text>
</comment>
<keyword evidence="2" id="KW-0808">Transferase</keyword>
<evidence type="ECO:0000256" key="1">
    <source>
        <dbReference type="ARBA" id="ARBA00006479"/>
    </source>
</evidence>
<dbReference type="RefSeq" id="WP_146434071.1">
    <property type="nucleotide sequence ID" value="NZ_SJPF01000004.1"/>
</dbReference>
<dbReference type="GO" id="GO:0008865">
    <property type="term" value="F:fructokinase activity"/>
    <property type="evidence" value="ECO:0007669"/>
    <property type="project" value="UniProtKB-EC"/>
</dbReference>
<dbReference type="CDD" id="cd23763">
    <property type="entry name" value="ASKHA_ATPase_ROK"/>
    <property type="match status" value="1"/>
</dbReference>
<keyword evidence="3" id="KW-1185">Reference proteome</keyword>
<keyword evidence="2" id="KW-0418">Kinase</keyword>
<comment type="similarity">
    <text evidence="1">Belongs to the ROK (NagC/XylR) family.</text>
</comment>
<organism evidence="2 3">
    <name type="scientific">Blastopirellula retiformator</name>
    <dbReference type="NCBI Taxonomy" id="2527970"/>
    <lineage>
        <taxon>Bacteria</taxon>
        <taxon>Pseudomonadati</taxon>
        <taxon>Planctomycetota</taxon>
        <taxon>Planctomycetia</taxon>
        <taxon>Pirellulales</taxon>
        <taxon>Pirellulaceae</taxon>
        <taxon>Blastopirellula</taxon>
    </lineage>
</organism>
<dbReference type="PANTHER" id="PTHR18964">
    <property type="entry name" value="ROK (REPRESSOR, ORF, KINASE) FAMILY"/>
    <property type="match status" value="1"/>
</dbReference>
<dbReference type="InterPro" id="IPR000600">
    <property type="entry name" value="ROK"/>
</dbReference>